<proteinExistence type="predicted"/>
<dbReference type="InParanoid" id="M1DEC9"/>
<evidence type="ECO:0000313" key="1">
    <source>
        <dbReference type="EnsemblPlants" id="PGSC0003DMT400087695"/>
    </source>
</evidence>
<dbReference type="AlphaFoldDB" id="M1DEC9"/>
<keyword evidence="2" id="KW-1185">Reference proteome</keyword>
<accession>M1DEC9</accession>
<dbReference type="Proteomes" id="UP000011115">
    <property type="component" value="Unassembled WGS sequence"/>
</dbReference>
<organism evidence="1 2">
    <name type="scientific">Solanum tuberosum</name>
    <name type="common">Potato</name>
    <dbReference type="NCBI Taxonomy" id="4113"/>
    <lineage>
        <taxon>Eukaryota</taxon>
        <taxon>Viridiplantae</taxon>
        <taxon>Streptophyta</taxon>
        <taxon>Embryophyta</taxon>
        <taxon>Tracheophyta</taxon>
        <taxon>Spermatophyta</taxon>
        <taxon>Magnoliopsida</taxon>
        <taxon>eudicotyledons</taxon>
        <taxon>Gunneridae</taxon>
        <taxon>Pentapetalae</taxon>
        <taxon>asterids</taxon>
        <taxon>lamiids</taxon>
        <taxon>Solanales</taxon>
        <taxon>Solanaceae</taxon>
        <taxon>Solanoideae</taxon>
        <taxon>Solaneae</taxon>
        <taxon>Solanum</taxon>
    </lineage>
</organism>
<sequence>MEQMMYRKVQSIHQRLDAFEIRVLEQPAHTTDVSVFQTELASLRADLDALLARPETEPRSAPMTPVDNTMLDSLFGDEMPPTNLYHHVGKRPAPVRLLMTLRLGELA</sequence>
<name>M1DEC9_SOLTU</name>
<evidence type="ECO:0000313" key="2">
    <source>
        <dbReference type="Proteomes" id="UP000011115"/>
    </source>
</evidence>
<protein>
    <submittedName>
        <fullName evidence="1">Integrase core domain containing protein</fullName>
    </submittedName>
</protein>
<dbReference type="Gramene" id="PGSC0003DMT400087695">
    <property type="protein sequence ID" value="PGSC0003DMT400087695"/>
    <property type="gene ID" value="PGSC0003DMG400037266"/>
</dbReference>
<reference evidence="1" key="2">
    <citation type="submission" date="2015-06" db="UniProtKB">
        <authorList>
            <consortium name="EnsemblPlants"/>
        </authorList>
    </citation>
    <scope>IDENTIFICATION</scope>
    <source>
        <strain evidence="1">DM1-3 516 R44</strain>
    </source>
</reference>
<dbReference type="PaxDb" id="4113-PGSC0003DMT400087695"/>
<reference evidence="2" key="1">
    <citation type="journal article" date="2011" name="Nature">
        <title>Genome sequence and analysis of the tuber crop potato.</title>
        <authorList>
            <consortium name="The Potato Genome Sequencing Consortium"/>
        </authorList>
    </citation>
    <scope>NUCLEOTIDE SEQUENCE [LARGE SCALE GENOMIC DNA]</scope>
    <source>
        <strain evidence="2">cv. DM1-3 516 R44</strain>
    </source>
</reference>
<dbReference type="EnsemblPlants" id="PGSC0003DMT400087695">
    <property type="protein sequence ID" value="PGSC0003DMT400087695"/>
    <property type="gene ID" value="PGSC0003DMG400037266"/>
</dbReference>
<dbReference type="HOGENOM" id="CLU_028647_7_1_1"/>